<gene>
    <name evidence="8" type="ORF">B0T11DRAFT_225639</name>
</gene>
<evidence type="ECO:0000256" key="3">
    <source>
        <dbReference type="ARBA" id="ARBA00022801"/>
    </source>
</evidence>
<dbReference type="GO" id="GO:0006680">
    <property type="term" value="P:glucosylceramide catabolic process"/>
    <property type="evidence" value="ECO:0007669"/>
    <property type="project" value="TreeGrafter"/>
</dbReference>
<comment type="caution">
    <text evidence="8">The sequence shown here is derived from an EMBL/GenBank/DDBJ whole genome shotgun (WGS) entry which is preliminary data.</text>
</comment>
<name>A0A8K0TC37_9PEZI</name>
<dbReference type="Gene3D" id="3.20.20.80">
    <property type="entry name" value="Glycosidases"/>
    <property type="match status" value="1"/>
</dbReference>
<evidence type="ECO:0000256" key="4">
    <source>
        <dbReference type="RuleBase" id="RU361188"/>
    </source>
</evidence>
<protein>
    <submittedName>
        <fullName evidence="8">Cellulosome enzyme</fullName>
    </submittedName>
</protein>
<dbReference type="InterPro" id="IPR001139">
    <property type="entry name" value="Glyco_hydro_30"/>
</dbReference>
<accession>A0A8K0TC37</accession>
<dbReference type="PANTHER" id="PTHR11069:SF23">
    <property type="entry name" value="LYSOSOMAL ACID GLUCOSYLCERAMIDASE"/>
    <property type="match status" value="1"/>
</dbReference>
<feature type="signal peptide" evidence="5">
    <location>
        <begin position="1"/>
        <end position="20"/>
    </location>
</feature>
<dbReference type="AlphaFoldDB" id="A0A8K0TC37"/>
<dbReference type="PRINTS" id="PR00843">
    <property type="entry name" value="GLHYDRLASE30"/>
</dbReference>
<dbReference type="PANTHER" id="PTHR11069">
    <property type="entry name" value="GLUCOSYLCERAMIDASE"/>
    <property type="match status" value="1"/>
</dbReference>
<sequence length="479" mass="53356">MKLASVSTLLALAAAYSVSAAPVDESCEEEASLTEITVRADIKHQKIEGFGFSGAFQRAQLLINVTQDVQKELLDLLYSTETGIGFSILRNGIGSSNSSYNDWMNTILPESPGSPDGEFNYKWDDFDSGQFFLAQQAVKYGVDRIYANAWSAPGFMKNNSDDANGGVLCGQPGTEGTCEYDWRQAYADYLVKYLKIYRSEGINITDIAWLNEPDLTTSYASMRSNSEQTADFLPILWQTLKDNGFDVGIACCELTGWEETVDKIADIQALGVEDLLTTWTSHEYTSPIDRPLDTDLSVWQSEFCDLSGRWTTAWDSGVSNGDGWYWADLLHRALTVGNVNAYLWWLAVQDEATNNNNNEKLIMVEDGEYFVAKRTWAFAQYSRYVRPGAYRVVTEGGDLKTTAYENKDGSLVAVILNPEREATTVRLSLVTCHLKKVSSVRAWLSDEDHDMEEVDVTVNEDGTVEAELTARGLITFKAT</sequence>
<dbReference type="Gene3D" id="2.60.40.1180">
    <property type="entry name" value="Golgi alpha-mannosidase II"/>
    <property type="match status" value="1"/>
</dbReference>
<dbReference type="SUPFAM" id="SSF51445">
    <property type="entry name" value="(Trans)glycosidases"/>
    <property type="match status" value="1"/>
</dbReference>
<comment type="similarity">
    <text evidence="1 4">Belongs to the glycosyl hydrolase 30 family.</text>
</comment>
<feature type="domain" description="Glycosyl hydrolase family 30 beta sandwich" evidence="7">
    <location>
        <begin position="388"/>
        <end position="437"/>
    </location>
</feature>
<evidence type="ECO:0000259" key="7">
    <source>
        <dbReference type="Pfam" id="PF17189"/>
    </source>
</evidence>
<evidence type="ECO:0000313" key="9">
    <source>
        <dbReference type="Proteomes" id="UP000813385"/>
    </source>
</evidence>
<dbReference type="Pfam" id="PF02055">
    <property type="entry name" value="Glyco_hydro_30"/>
    <property type="match status" value="1"/>
</dbReference>
<dbReference type="InterPro" id="IPR033452">
    <property type="entry name" value="GH30_C"/>
</dbReference>
<evidence type="ECO:0000256" key="1">
    <source>
        <dbReference type="ARBA" id="ARBA00005382"/>
    </source>
</evidence>
<evidence type="ECO:0000256" key="2">
    <source>
        <dbReference type="ARBA" id="ARBA00022729"/>
    </source>
</evidence>
<dbReference type="Pfam" id="PF17189">
    <property type="entry name" value="Glyco_hydro_30C"/>
    <property type="match status" value="1"/>
</dbReference>
<dbReference type="GO" id="GO:0016020">
    <property type="term" value="C:membrane"/>
    <property type="evidence" value="ECO:0007669"/>
    <property type="project" value="GOC"/>
</dbReference>
<keyword evidence="4" id="KW-0326">Glycosidase</keyword>
<feature type="domain" description="Glycosyl hydrolase family 30 TIM-barrel" evidence="6">
    <location>
        <begin position="51"/>
        <end position="217"/>
    </location>
</feature>
<feature type="chain" id="PRO_5035453930" evidence="5">
    <location>
        <begin position="21"/>
        <end position="479"/>
    </location>
</feature>
<dbReference type="SUPFAM" id="SSF51011">
    <property type="entry name" value="Glycosyl hydrolase domain"/>
    <property type="match status" value="1"/>
</dbReference>
<keyword evidence="9" id="KW-1185">Reference proteome</keyword>
<reference evidence="8" key="1">
    <citation type="journal article" date="2021" name="Nat. Commun.">
        <title>Genetic determinants of endophytism in the Arabidopsis root mycobiome.</title>
        <authorList>
            <person name="Mesny F."/>
            <person name="Miyauchi S."/>
            <person name="Thiergart T."/>
            <person name="Pickel B."/>
            <person name="Atanasova L."/>
            <person name="Karlsson M."/>
            <person name="Huettel B."/>
            <person name="Barry K.W."/>
            <person name="Haridas S."/>
            <person name="Chen C."/>
            <person name="Bauer D."/>
            <person name="Andreopoulos W."/>
            <person name="Pangilinan J."/>
            <person name="LaButti K."/>
            <person name="Riley R."/>
            <person name="Lipzen A."/>
            <person name="Clum A."/>
            <person name="Drula E."/>
            <person name="Henrissat B."/>
            <person name="Kohler A."/>
            <person name="Grigoriev I.V."/>
            <person name="Martin F.M."/>
            <person name="Hacquard S."/>
        </authorList>
    </citation>
    <scope>NUCLEOTIDE SEQUENCE</scope>
    <source>
        <strain evidence="8">MPI-CAGE-AT-0016</strain>
    </source>
</reference>
<dbReference type="OrthoDB" id="2012278at2759"/>
<evidence type="ECO:0000313" key="8">
    <source>
        <dbReference type="EMBL" id="KAH7361909.1"/>
    </source>
</evidence>
<dbReference type="GO" id="GO:0004348">
    <property type="term" value="F:glucosylceramidase activity"/>
    <property type="evidence" value="ECO:0007669"/>
    <property type="project" value="InterPro"/>
</dbReference>
<dbReference type="EMBL" id="JAGPXD010000003">
    <property type="protein sequence ID" value="KAH7361909.1"/>
    <property type="molecule type" value="Genomic_DNA"/>
</dbReference>
<keyword evidence="2 5" id="KW-0732">Signal</keyword>
<dbReference type="InterPro" id="IPR013780">
    <property type="entry name" value="Glyco_hydro_b"/>
</dbReference>
<keyword evidence="3 4" id="KW-0378">Hydrolase</keyword>
<dbReference type="Proteomes" id="UP000813385">
    <property type="component" value="Unassembled WGS sequence"/>
</dbReference>
<evidence type="ECO:0000256" key="5">
    <source>
        <dbReference type="SAM" id="SignalP"/>
    </source>
</evidence>
<dbReference type="InterPro" id="IPR033453">
    <property type="entry name" value="Glyco_hydro_30_TIM-barrel"/>
</dbReference>
<evidence type="ECO:0000259" key="6">
    <source>
        <dbReference type="Pfam" id="PF02055"/>
    </source>
</evidence>
<organism evidence="8 9">
    <name type="scientific">Plectosphaerella cucumerina</name>
    <dbReference type="NCBI Taxonomy" id="40658"/>
    <lineage>
        <taxon>Eukaryota</taxon>
        <taxon>Fungi</taxon>
        <taxon>Dikarya</taxon>
        <taxon>Ascomycota</taxon>
        <taxon>Pezizomycotina</taxon>
        <taxon>Sordariomycetes</taxon>
        <taxon>Hypocreomycetidae</taxon>
        <taxon>Glomerellales</taxon>
        <taxon>Plectosphaerellaceae</taxon>
        <taxon>Plectosphaerella</taxon>
    </lineage>
</organism>
<dbReference type="InterPro" id="IPR017853">
    <property type="entry name" value="GH"/>
</dbReference>
<proteinExistence type="inferred from homology"/>